<proteinExistence type="predicted"/>
<dbReference type="PATRIC" id="fig|448.7.peg.1772"/>
<name>A0A0W0TR90_LEGER</name>
<protein>
    <recommendedName>
        <fullName evidence="1">Thaumarchaeal output domain-containing protein</fullName>
    </recommendedName>
</protein>
<accession>A0A0W0TR90</accession>
<gene>
    <name evidence="2" type="ORF">Lery_1700</name>
</gene>
<dbReference type="Pfam" id="PF18551">
    <property type="entry name" value="TackOD1"/>
    <property type="match status" value="1"/>
</dbReference>
<evidence type="ECO:0000313" key="2">
    <source>
        <dbReference type="EMBL" id="KTC97861.1"/>
    </source>
</evidence>
<reference evidence="2 3" key="1">
    <citation type="submission" date="2015-11" db="EMBL/GenBank/DDBJ databases">
        <title>Genomic analysis of 38 Legionella species identifies large and diverse effector repertoires.</title>
        <authorList>
            <person name="Burstein D."/>
            <person name="Amaro F."/>
            <person name="Zusman T."/>
            <person name="Lifshitz Z."/>
            <person name="Cohen O."/>
            <person name="Gilbert J.A."/>
            <person name="Pupko T."/>
            <person name="Shuman H.A."/>
            <person name="Segal G."/>
        </authorList>
    </citation>
    <scope>NUCLEOTIDE SEQUENCE [LARGE SCALE GENOMIC DNA]</scope>
    <source>
        <strain evidence="2 3">SE-32A-C8</strain>
    </source>
</reference>
<dbReference type="InterPro" id="IPR040572">
    <property type="entry name" value="TackOD1"/>
</dbReference>
<dbReference type="STRING" id="448.Lery_1700"/>
<dbReference type="RefSeq" id="WP_058526816.1">
    <property type="nucleotide sequence ID" value="NZ_CAAAHY010000034.1"/>
</dbReference>
<feature type="domain" description="Thaumarchaeal output" evidence="1">
    <location>
        <begin position="110"/>
        <end position="295"/>
    </location>
</feature>
<dbReference type="EMBL" id="LNYA01000024">
    <property type="protein sequence ID" value="KTC97861.1"/>
    <property type="molecule type" value="Genomic_DNA"/>
</dbReference>
<keyword evidence="3" id="KW-1185">Reference proteome</keyword>
<evidence type="ECO:0000259" key="1">
    <source>
        <dbReference type="Pfam" id="PF18551"/>
    </source>
</evidence>
<dbReference type="Proteomes" id="UP000054773">
    <property type="component" value="Unassembled WGS sequence"/>
</dbReference>
<organism evidence="2 3">
    <name type="scientific">Legionella erythra</name>
    <dbReference type="NCBI Taxonomy" id="448"/>
    <lineage>
        <taxon>Bacteria</taxon>
        <taxon>Pseudomonadati</taxon>
        <taxon>Pseudomonadota</taxon>
        <taxon>Gammaproteobacteria</taxon>
        <taxon>Legionellales</taxon>
        <taxon>Legionellaceae</taxon>
        <taxon>Legionella</taxon>
    </lineage>
</organism>
<sequence>MKPQKTIWVIGHNIPDFSLPIDFKRVDSIHELPKQDIYALVISKSAGQSFLPELAQLRAMRQYRFLPVFYHGIPGQEVSELFDGPFDEQALLKAEGIYQRLALITEANLDTESDEIVLLVYLFSRPDFKLKGYVNHQSTHIFDYPLLTLLFNKGTDFDAWRFLQDLVMPDLLAPGMLLDEIQTCNACDSGLLNIKHTCPSCHSINIKPQKFVHCYTCGKIGPVPEFLRQERLVCSRCNTRLRTLGVDYDKPLEDKLCNECGHYFAEPEVNLVCLVCHRTSSSRELASRRLYEYTLTRRGEYLIRGIEKGIYRNFNHFFKVIDYAAFMAIVAWQAKLAERYPSLYFSVMTMQITNAEQVLEEQGVVNTEKLLGELFTNLRKIFRESDLSSRIEGTMLFFLPMADDEGCAILVDRIKLFVNQMAKNNNNRGLAVGLSYITSTEMINAQLEGELVISELHARIIESNVCLIGCKTD</sequence>
<comment type="caution">
    <text evidence="2">The sequence shown here is derived from an EMBL/GenBank/DDBJ whole genome shotgun (WGS) entry which is preliminary data.</text>
</comment>
<dbReference type="AlphaFoldDB" id="A0A0W0TR90"/>
<dbReference type="OrthoDB" id="8432393at2"/>
<evidence type="ECO:0000313" key="3">
    <source>
        <dbReference type="Proteomes" id="UP000054773"/>
    </source>
</evidence>